<comment type="similarity">
    <text evidence="1">Belongs to the AfsR/DnrI/RedD regulatory family.</text>
</comment>
<dbReference type="PANTHER" id="PTHR35807:SF1">
    <property type="entry name" value="TRANSCRIPTIONAL REGULATOR REDD"/>
    <property type="match status" value="1"/>
</dbReference>
<dbReference type="InterPro" id="IPR051677">
    <property type="entry name" value="AfsR-DnrI-RedD_regulator"/>
</dbReference>
<evidence type="ECO:0000256" key="1">
    <source>
        <dbReference type="ARBA" id="ARBA00005820"/>
    </source>
</evidence>
<dbReference type="Gene3D" id="1.25.40.10">
    <property type="entry name" value="Tetratricopeptide repeat domain"/>
    <property type="match status" value="1"/>
</dbReference>
<dbReference type="SMART" id="SM00862">
    <property type="entry name" value="Trans_reg_C"/>
    <property type="match status" value="1"/>
</dbReference>
<evidence type="ECO:0000256" key="5">
    <source>
        <dbReference type="SAM" id="MobiDB-lite"/>
    </source>
</evidence>
<dbReference type="Pfam" id="PF03704">
    <property type="entry name" value="BTAD"/>
    <property type="match status" value="1"/>
</dbReference>
<dbReference type="SMART" id="SM01043">
    <property type="entry name" value="BTAD"/>
    <property type="match status" value="1"/>
</dbReference>
<evidence type="ECO:0000256" key="4">
    <source>
        <dbReference type="ARBA" id="ARBA00023163"/>
    </source>
</evidence>
<dbReference type="SUPFAM" id="SSF48452">
    <property type="entry name" value="TPR-like"/>
    <property type="match status" value="1"/>
</dbReference>
<evidence type="ECO:0000256" key="3">
    <source>
        <dbReference type="ARBA" id="ARBA00023125"/>
    </source>
</evidence>
<keyword evidence="2" id="KW-0805">Transcription regulation</keyword>
<evidence type="ECO:0000256" key="2">
    <source>
        <dbReference type="ARBA" id="ARBA00023015"/>
    </source>
</evidence>
<name>A0ABT6C4R3_9MICO</name>
<feature type="region of interest" description="Disordered" evidence="5">
    <location>
        <begin position="248"/>
        <end position="272"/>
    </location>
</feature>
<dbReference type="Gene3D" id="3.40.50.300">
    <property type="entry name" value="P-loop containing nucleotide triphosphate hydrolases"/>
    <property type="match status" value="1"/>
</dbReference>
<dbReference type="CDD" id="cd15831">
    <property type="entry name" value="BTAD"/>
    <property type="match status" value="1"/>
</dbReference>
<dbReference type="InterPro" id="IPR016032">
    <property type="entry name" value="Sig_transdc_resp-reg_C-effctor"/>
</dbReference>
<dbReference type="InterPro" id="IPR005158">
    <property type="entry name" value="BTAD"/>
</dbReference>
<dbReference type="InterPro" id="IPR011990">
    <property type="entry name" value="TPR-like_helical_dom_sf"/>
</dbReference>
<feature type="domain" description="OmpR/PhoB-type" evidence="6">
    <location>
        <begin position="20"/>
        <end position="90"/>
    </location>
</feature>
<accession>A0ABT6C4R3</accession>
<evidence type="ECO:0000259" key="7">
    <source>
        <dbReference type="SMART" id="SM01043"/>
    </source>
</evidence>
<evidence type="ECO:0000259" key="6">
    <source>
        <dbReference type="SMART" id="SM00862"/>
    </source>
</evidence>
<evidence type="ECO:0000313" key="8">
    <source>
        <dbReference type="EMBL" id="MDF8263941.1"/>
    </source>
</evidence>
<dbReference type="SUPFAM" id="SSF46894">
    <property type="entry name" value="C-terminal effector domain of the bipartite response regulators"/>
    <property type="match status" value="1"/>
</dbReference>
<sequence length="448" mass="48258">METHDFCFRVLGQISVEEKGQELQLGGPMRRALLAGLLLNANRDVSTARLQQLLWDTAPGSALANLRNYMSGLRRVVGPRLSSSARGYRLRVLPGELDLERFNAHIEAGRASWAMGEADRALTHYEQATALWSGTAGSDLPAGCAVRRHLEALEQSALTAAEETIAIRLAQGVWSFVIDRARAVLADHPTRERLWGQLMVALYESGDVSGALASYRSAVRELTTHLGLDPGSELTELHRRILNRERMPSATEGAVPTAPSRSSGVSPRQLPHRHRGFVGRTAELESLATALRSDGGVLVVHGPSSVGKTALAVEWAVRHDEWFPDGQLFADLGAFAPGVTGTSAVLRAFVRALGVGVDLSEQPDAEVAALYRSLLADRAILVLLDHVGSFEQVRHLLPGVGASRVLITSRQRLLGARLEVGADELALEECPLVLARRRAAGAPPSNPA</sequence>
<reference evidence="8 9" key="1">
    <citation type="submission" date="2023-03" db="EMBL/GenBank/DDBJ databases">
        <title>YIM 133296 draft genome.</title>
        <authorList>
            <person name="Xiong L."/>
        </authorList>
    </citation>
    <scope>NUCLEOTIDE SEQUENCE [LARGE SCALE GENOMIC DNA]</scope>
    <source>
        <strain evidence="8 9">YIM 133296</strain>
    </source>
</reference>
<feature type="domain" description="Bacterial transcriptional activator" evidence="7">
    <location>
        <begin position="97"/>
        <end position="242"/>
    </location>
</feature>
<dbReference type="InterPro" id="IPR027417">
    <property type="entry name" value="P-loop_NTPase"/>
</dbReference>
<gene>
    <name evidence="8" type="ORF">P4R38_06775</name>
</gene>
<dbReference type="RefSeq" id="WP_277191566.1">
    <property type="nucleotide sequence ID" value="NZ_JAROAV010000023.1"/>
</dbReference>
<dbReference type="EMBL" id="JAROAV010000023">
    <property type="protein sequence ID" value="MDF8263941.1"/>
    <property type="molecule type" value="Genomic_DNA"/>
</dbReference>
<keyword evidence="4" id="KW-0804">Transcription</keyword>
<comment type="caution">
    <text evidence="8">The sequence shown here is derived from an EMBL/GenBank/DDBJ whole genome shotgun (WGS) entry which is preliminary data.</text>
</comment>
<evidence type="ECO:0000313" key="9">
    <source>
        <dbReference type="Proteomes" id="UP001528912"/>
    </source>
</evidence>
<dbReference type="Gene3D" id="1.10.10.10">
    <property type="entry name" value="Winged helix-like DNA-binding domain superfamily/Winged helix DNA-binding domain"/>
    <property type="match status" value="1"/>
</dbReference>
<protein>
    <submittedName>
        <fullName evidence="8">BTAD domain-containing putative transcriptional regulator</fullName>
    </submittedName>
</protein>
<dbReference type="SUPFAM" id="SSF52540">
    <property type="entry name" value="P-loop containing nucleoside triphosphate hydrolases"/>
    <property type="match status" value="1"/>
</dbReference>
<keyword evidence="3" id="KW-0238">DNA-binding</keyword>
<dbReference type="InterPro" id="IPR001867">
    <property type="entry name" value="OmpR/PhoB-type_DNA-bd"/>
</dbReference>
<dbReference type="PANTHER" id="PTHR35807">
    <property type="entry name" value="TRANSCRIPTIONAL REGULATOR REDD-RELATED"/>
    <property type="match status" value="1"/>
</dbReference>
<organism evidence="8 9">
    <name type="scientific">Luteipulveratus flavus</name>
    <dbReference type="NCBI Taxonomy" id="3031728"/>
    <lineage>
        <taxon>Bacteria</taxon>
        <taxon>Bacillati</taxon>
        <taxon>Actinomycetota</taxon>
        <taxon>Actinomycetes</taxon>
        <taxon>Micrococcales</taxon>
        <taxon>Dermacoccaceae</taxon>
        <taxon>Luteipulveratus</taxon>
    </lineage>
</organism>
<dbReference type="InterPro" id="IPR036388">
    <property type="entry name" value="WH-like_DNA-bd_sf"/>
</dbReference>
<keyword evidence="9" id="KW-1185">Reference proteome</keyword>
<proteinExistence type="inferred from homology"/>
<dbReference type="Proteomes" id="UP001528912">
    <property type="component" value="Unassembled WGS sequence"/>
</dbReference>